<reference evidence="5 6" key="1">
    <citation type="submission" date="2019-01" db="EMBL/GenBank/DDBJ databases">
        <authorList>
            <person name="Ferrante I. M."/>
        </authorList>
    </citation>
    <scope>NUCLEOTIDE SEQUENCE [LARGE SCALE GENOMIC DNA]</scope>
    <source>
        <strain evidence="5 6">B856</strain>
    </source>
</reference>
<dbReference type="GO" id="GO:0005739">
    <property type="term" value="C:mitochondrion"/>
    <property type="evidence" value="ECO:0007669"/>
    <property type="project" value="UniProtKB-SubCell"/>
</dbReference>
<accession>A0A448ZSJ3</accession>
<dbReference type="AlphaFoldDB" id="A0A448ZSJ3"/>
<protein>
    <recommendedName>
        <fullName evidence="3">COX assembly mitochondrial protein</fullName>
    </recommendedName>
</protein>
<dbReference type="Proteomes" id="UP000291116">
    <property type="component" value="Unassembled WGS sequence"/>
</dbReference>
<keyword evidence="4" id="KW-0175">Coiled coil</keyword>
<evidence type="ECO:0000256" key="2">
    <source>
        <dbReference type="ARBA" id="ARBA00023157"/>
    </source>
</evidence>
<feature type="coiled-coil region" evidence="4">
    <location>
        <begin position="47"/>
        <end position="74"/>
    </location>
</feature>
<evidence type="ECO:0000313" key="5">
    <source>
        <dbReference type="EMBL" id="VEU44964.1"/>
    </source>
</evidence>
<dbReference type="Pfam" id="PF08583">
    <property type="entry name" value="Cmc1"/>
    <property type="match status" value="1"/>
</dbReference>
<evidence type="ECO:0000256" key="3">
    <source>
        <dbReference type="RuleBase" id="RU364104"/>
    </source>
</evidence>
<comment type="similarity">
    <text evidence="1 3">Belongs to the CMC family.</text>
</comment>
<evidence type="ECO:0000256" key="1">
    <source>
        <dbReference type="ARBA" id="ARBA00007347"/>
    </source>
</evidence>
<sequence>MHPPLDRPHPRCQLEINGLRECHETKASKLRFWACNDAKASLDKCFREEKEEMLRKMNADLDEKKREEQEQAALAFGRKETFREFLAKDPTYEREVERERQRQKSWFSMF</sequence>
<gene>
    <name evidence="5" type="ORF">PSNMU_V1.4_AUG-EV-PASAV3_0121380</name>
</gene>
<keyword evidence="6" id="KW-1185">Reference proteome</keyword>
<proteinExistence type="inferred from homology"/>
<keyword evidence="2" id="KW-1015">Disulfide bond</keyword>
<dbReference type="EMBL" id="CAACVS010000679">
    <property type="protein sequence ID" value="VEU44964.1"/>
    <property type="molecule type" value="Genomic_DNA"/>
</dbReference>
<evidence type="ECO:0000256" key="4">
    <source>
        <dbReference type="SAM" id="Coils"/>
    </source>
</evidence>
<evidence type="ECO:0000313" key="6">
    <source>
        <dbReference type="Proteomes" id="UP000291116"/>
    </source>
</evidence>
<keyword evidence="3" id="KW-0496">Mitochondrion</keyword>
<dbReference type="OrthoDB" id="532630at2759"/>
<name>A0A448ZSJ3_9STRA</name>
<dbReference type="InterPro" id="IPR013892">
    <property type="entry name" value="Cyt_c_biogenesis_Cmc1-like"/>
</dbReference>
<comment type="subcellular location">
    <subcellularLocation>
        <location evidence="3">Mitochondrion</location>
    </subcellularLocation>
</comment>
<organism evidence="5 6">
    <name type="scientific">Pseudo-nitzschia multistriata</name>
    <dbReference type="NCBI Taxonomy" id="183589"/>
    <lineage>
        <taxon>Eukaryota</taxon>
        <taxon>Sar</taxon>
        <taxon>Stramenopiles</taxon>
        <taxon>Ochrophyta</taxon>
        <taxon>Bacillariophyta</taxon>
        <taxon>Bacillariophyceae</taxon>
        <taxon>Bacillariophycidae</taxon>
        <taxon>Bacillariales</taxon>
        <taxon>Bacillariaceae</taxon>
        <taxon>Pseudo-nitzschia</taxon>
    </lineage>
</organism>